<reference evidence="2" key="1">
    <citation type="submission" date="2022-12" db="EMBL/GenBank/DDBJ databases">
        <authorList>
            <person name="Webb A."/>
        </authorList>
    </citation>
    <scope>NUCLEOTIDE SEQUENCE</scope>
    <source>
        <strain evidence="2">Hp1</strain>
    </source>
</reference>
<accession>A0AAV0UPQ9</accession>
<organism evidence="2 3">
    <name type="scientific">Hyaloperonospora brassicae</name>
    <name type="common">Brassica downy mildew</name>
    <name type="synonym">Peronospora brassicae</name>
    <dbReference type="NCBI Taxonomy" id="162125"/>
    <lineage>
        <taxon>Eukaryota</taxon>
        <taxon>Sar</taxon>
        <taxon>Stramenopiles</taxon>
        <taxon>Oomycota</taxon>
        <taxon>Peronosporomycetes</taxon>
        <taxon>Peronosporales</taxon>
        <taxon>Peronosporaceae</taxon>
        <taxon>Hyaloperonospora</taxon>
    </lineage>
</organism>
<proteinExistence type="predicted"/>
<gene>
    <name evidence="2" type="ORF">HBR001_LOCUS7165</name>
</gene>
<protein>
    <recommendedName>
        <fullName evidence="1">KA1 domain-containing protein</fullName>
    </recommendedName>
</protein>
<sequence length="374" mass="41944">MEDHWSDETQPRDGFLLEEIPGELETPDRECVIYRRVNVETAFVTSRFDSHTDEAAALLPSSKVVFSTSPATLQDLDDGSSTVLGLGSMQNEPMDCSLNVNNRDDTEMQDLTKSRVFVPLGEVPDAEEVGYHRVNPMFESCEHPEVIFCSLCKAMEAGDIEFSCSPDWTIVAHALVAAEEVCFSVQLCRLATKSIIRADFNLRSGDELKFLGLANSIREECRSIDRGMIGLPELSFDIIADWSAPEELFFESRAVNTHELSMLLFEINSNCLLFTRYELAKRLNDLCQYASIRRALADLFKESFVAGLQSMLHDDNEDVVRFAICTVLNFATDVSTMNDLMLLRLPETLCIILTLSQNKSTKKLASALYEIVSV</sequence>
<dbReference type="PROSITE" id="PS50032">
    <property type="entry name" value="KA1"/>
    <property type="match status" value="1"/>
</dbReference>
<evidence type="ECO:0000313" key="2">
    <source>
        <dbReference type="EMBL" id="CAI5737464.1"/>
    </source>
</evidence>
<dbReference type="Proteomes" id="UP001162031">
    <property type="component" value="Unassembled WGS sequence"/>
</dbReference>
<feature type="domain" description="KA1" evidence="1">
    <location>
        <begin position="174"/>
        <end position="223"/>
    </location>
</feature>
<evidence type="ECO:0000259" key="1">
    <source>
        <dbReference type="PROSITE" id="PS50032"/>
    </source>
</evidence>
<evidence type="ECO:0000313" key="3">
    <source>
        <dbReference type="Proteomes" id="UP001162031"/>
    </source>
</evidence>
<comment type="caution">
    <text evidence="2">The sequence shown here is derived from an EMBL/GenBank/DDBJ whole genome shotgun (WGS) entry which is preliminary data.</text>
</comment>
<name>A0AAV0UPQ9_HYABA</name>
<keyword evidence="3" id="KW-1185">Reference proteome</keyword>
<dbReference type="EMBL" id="CANTFL010001335">
    <property type="protein sequence ID" value="CAI5737464.1"/>
    <property type="molecule type" value="Genomic_DNA"/>
</dbReference>
<dbReference type="AlphaFoldDB" id="A0AAV0UPQ9"/>
<dbReference type="InterPro" id="IPR001772">
    <property type="entry name" value="KA1_dom"/>
</dbReference>